<protein>
    <submittedName>
        <fullName evidence="2">Uncharacterized protein</fullName>
    </submittedName>
</protein>
<sequence>MTERHDLNHFGRIRMMTLDKERGRDSTKASFSSPRKPVKNSTNRNNLPPILKISTNDALNAICDSDANEMRENTSYKRTNVSAVSLLPFRRKKRKLVGPNKCDEEISHSFLDETDQCCIRASANRDPFDIVATLSQPNQDQISNDRHAEEISVSFRPALLSLKPSEHASVLSQTRDLCRVTGLEERSIGCILTLFRANDLDKCNHVPLSKNCLIDLVLMSLINRSLFDGSKRNKTSEEKRNKAIHRLIFETGDDLETIVTAMEKTKIESTKNSGVLRTALTLARSDFEWWSDAPLKRGYKKYSRSLAFFARMARPVCVKIITTSSSTADVQDGIIASGFEVRRDSKMGSISSQDDMSEGTSRLKESEALSIVTPVYVRESDGEDSLFNDARSEASTVHIFESTEFHVLDCSLLDILFRIEVMQSSLIDSVMCRILQIEYMRWERNDRSPSLSTINDANGGIDPPCVTYLEHLQHDLLLMIDNVAKDGRILDRDSCLASVNYMISRCPEFSCAQELVLKKLSHMVTSSDIDDNIKPSDSSCSGKRCEKIARKCKVSKEMDEIKQNFSSETNNKGGEAMLSQIESRSFPSEMRAERMAIRREREKILNEFMGSSEKNDAQLSRRPQRKLVPQGRSNDGSLLITAAEMDVSNFFEKASLMRSVNETFPRRHIPNESRPTLRQLKFSDETLSTMKTLFFDSDGSLSNKVRNQVDTSMRNDPRYINFKNRTCLTERVDTRWQVPIRKHTLGNIVPARTIVEDLFARDGVITKLCEKVDDIGLLFGGSEDQSLHHDAARQVTSWLPERPSSDDAVDRMNPYSGWEIDRLEYNATMESAYAPGSILVGLGDTDYVLLGVQKDRIDRIMGGKTCTVRHGCGIVYNIVRENEHLVVLQIRSGAMFTGDFPHAGVRNFQHSTEEERLMRKLNQNIERIVNSFPDKERIMRTKAIIDMMCNFPGLNKLCRLHCSTEMLEAHAFIPPNTIGFSECYPNMPDRKCFEDDEVPSYCDEME</sequence>
<organism evidence="2">
    <name type="scientific">Attheya septentrionalis</name>
    <dbReference type="NCBI Taxonomy" id="420275"/>
    <lineage>
        <taxon>Eukaryota</taxon>
        <taxon>Sar</taxon>
        <taxon>Stramenopiles</taxon>
        <taxon>Ochrophyta</taxon>
        <taxon>Bacillariophyta</taxon>
        <taxon>Coscinodiscophyceae</taxon>
        <taxon>Chaetocerotophycidae</taxon>
        <taxon>Chaetocerotales</taxon>
        <taxon>Attheyaceae</taxon>
        <taxon>Attheya</taxon>
    </lineage>
</organism>
<gene>
    <name evidence="2" type="ORF">ASEP1449_LOCUS296</name>
</gene>
<feature type="region of interest" description="Disordered" evidence="1">
    <location>
        <begin position="1"/>
        <end position="50"/>
    </location>
</feature>
<reference evidence="2" key="1">
    <citation type="submission" date="2021-01" db="EMBL/GenBank/DDBJ databases">
        <authorList>
            <person name="Corre E."/>
            <person name="Pelletier E."/>
            <person name="Niang G."/>
            <person name="Scheremetjew M."/>
            <person name="Finn R."/>
            <person name="Kale V."/>
            <person name="Holt S."/>
            <person name="Cochrane G."/>
            <person name="Meng A."/>
            <person name="Brown T."/>
            <person name="Cohen L."/>
        </authorList>
    </citation>
    <scope>NUCLEOTIDE SEQUENCE</scope>
    <source>
        <strain evidence="2">CCMP2084</strain>
    </source>
</reference>
<evidence type="ECO:0000256" key="1">
    <source>
        <dbReference type="SAM" id="MobiDB-lite"/>
    </source>
</evidence>
<accession>A0A7S2XKY4</accession>
<dbReference type="EMBL" id="HBHQ01000472">
    <property type="protein sequence ID" value="CAD9808474.1"/>
    <property type="molecule type" value="Transcribed_RNA"/>
</dbReference>
<proteinExistence type="predicted"/>
<evidence type="ECO:0000313" key="2">
    <source>
        <dbReference type="EMBL" id="CAD9808474.1"/>
    </source>
</evidence>
<feature type="region of interest" description="Disordered" evidence="1">
    <location>
        <begin position="608"/>
        <end position="634"/>
    </location>
</feature>
<name>A0A7S2XKY4_9STRA</name>
<feature type="compositionally biased region" description="Basic and acidic residues" evidence="1">
    <location>
        <begin position="17"/>
        <end position="27"/>
    </location>
</feature>
<dbReference type="AlphaFoldDB" id="A0A7S2XKY4"/>
<feature type="compositionally biased region" description="Polar residues" evidence="1">
    <location>
        <begin position="28"/>
        <end position="46"/>
    </location>
</feature>